<dbReference type="Proteomes" id="UP000039046">
    <property type="component" value="Unassembled WGS sequence"/>
</dbReference>
<dbReference type="InterPro" id="IPR024079">
    <property type="entry name" value="MetalloPept_cat_dom_sf"/>
</dbReference>
<proteinExistence type="predicted"/>
<dbReference type="SUPFAM" id="SSF55486">
    <property type="entry name" value="Metalloproteases ('zincins'), catalytic domain"/>
    <property type="match status" value="1"/>
</dbReference>
<dbReference type="Gene3D" id="3.40.390.10">
    <property type="entry name" value="Collagenase (Catalytic Domain)"/>
    <property type="match status" value="1"/>
</dbReference>
<evidence type="ECO:0000313" key="2">
    <source>
        <dbReference type="EMBL" id="CEJ93774.1"/>
    </source>
</evidence>
<feature type="region of interest" description="Disordered" evidence="1">
    <location>
        <begin position="231"/>
        <end position="263"/>
    </location>
</feature>
<dbReference type="HOGENOM" id="CLU_1001785_0_0_1"/>
<sequence>MKGQFAIIAMAAVASASGTNTKAMAPLESLQPLCQQRERLHSVHVYQWRAPALQQRRRRGQPRQHLQQKVVHQASHLRPQPVLELKAKKMKKFFGASDRKTRMMVSENFKKIANECGMPHRGYLEIACNNDKFCGGDENGFGMWKFKIDKKTNAATALICPATLAVTNYKDMHCKKNKTWSSASLFGALAGATPQVADLKWDSDNKAKKVSSYWMALEKLKCHKLKETGKGWQTAQEGDEGEDENDNDNDSEGGEDGEENDLLARYFLVPRTGQQLSL</sequence>
<name>A0A0A1TG55_9HYPO</name>
<dbReference type="EMBL" id="CDHN01000006">
    <property type="protein sequence ID" value="CEJ93774.1"/>
    <property type="molecule type" value="Genomic_DNA"/>
</dbReference>
<organism evidence="2 3">
    <name type="scientific">[Torrubiella] hemipterigena</name>
    <dbReference type="NCBI Taxonomy" id="1531966"/>
    <lineage>
        <taxon>Eukaryota</taxon>
        <taxon>Fungi</taxon>
        <taxon>Dikarya</taxon>
        <taxon>Ascomycota</taxon>
        <taxon>Pezizomycotina</taxon>
        <taxon>Sordariomycetes</taxon>
        <taxon>Hypocreomycetidae</taxon>
        <taxon>Hypocreales</taxon>
        <taxon>Clavicipitaceae</taxon>
        <taxon>Clavicipitaceae incertae sedis</taxon>
        <taxon>'Torrubiella' clade</taxon>
    </lineage>
</organism>
<accession>A0A0A1TG55</accession>
<keyword evidence="3" id="KW-1185">Reference proteome</keyword>
<gene>
    <name evidence="2" type="ORF">VHEMI09343</name>
</gene>
<reference evidence="2 3" key="1">
    <citation type="journal article" date="2015" name="Genome Announc.">
        <title>Draft Genome Sequence and Gene Annotation of the Entomopathogenic Fungus Verticillium hemipterigenum.</title>
        <authorList>
            <person name="Horn F."/>
            <person name="Habel A."/>
            <person name="Scharf D.H."/>
            <person name="Dworschak J."/>
            <person name="Brakhage A.A."/>
            <person name="Guthke R."/>
            <person name="Hertweck C."/>
            <person name="Linde J."/>
        </authorList>
    </citation>
    <scope>NUCLEOTIDE SEQUENCE [LARGE SCALE GENOMIC DNA]</scope>
</reference>
<evidence type="ECO:0000313" key="3">
    <source>
        <dbReference type="Proteomes" id="UP000039046"/>
    </source>
</evidence>
<protein>
    <submittedName>
        <fullName evidence="2">Uncharacterized protein</fullName>
    </submittedName>
</protein>
<dbReference type="GO" id="GO:0008237">
    <property type="term" value="F:metallopeptidase activity"/>
    <property type="evidence" value="ECO:0007669"/>
    <property type="project" value="InterPro"/>
</dbReference>
<dbReference type="AlphaFoldDB" id="A0A0A1TG55"/>
<feature type="compositionally biased region" description="Acidic residues" evidence="1">
    <location>
        <begin position="237"/>
        <end position="261"/>
    </location>
</feature>
<evidence type="ECO:0000256" key="1">
    <source>
        <dbReference type="SAM" id="MobiDB-lite"/>
    </source>
</evidence>